<evidence type="ECO:0000313" key="3">
    <source>
        <dbReference type="Proteomes" id="UP000663570"/>
    </source>
</evidence>
<dbReference type="CDD" id="cd00736">
    <property type="entry name" value="lambda_lys-like"/>
    <property type="match status" value="1"/>
</dbReference>
<accession>A0ABX7MCR4</accession>
<protein>
    <submittedName>
        <fullName evidence="2">Glycoside hydrolase family 104 protein</fullName>
    </submittedName>
</protein>
<evidence type="ECO:0000313" key="2">
    <source>
        <dbReference type="EMBL" id="QSI78613.1"/>
    </source>
</evidence>
<feature type="compositionally biased region" description="Low complexity" evidence="1">
    <location>
        <begin position="34"/>
        <end position="44"/>
    </location>
</feature>
<evidence type="ECO:0000256" key="1">
    <source>
        <dbReference type="SAM" id="MobiDB-lite"/>
    </source>
</evidence>
<dbReference type="RefSeq" id="WP_206256010.1">
    <property type="nucleotide sequence ID" value="NZ_CP071060.1"/>
</dbReference>
<keyword evidence="2" id="KW-0378">Hydrolase</keyword>
<proteinExistence type="predicted"/>
<dbReference type="Gene3D" id="1.10.530.10">
    <property type="match status" value="1"/>
</dbReference>
<dbReference type="EMBL" id="CP071060">
    <property type="protein sequence ID" value="QSI78613.1"/>
    <property type="molecule type" value="Genomic_DNA"/>
</dbReference>
<dbReference type="GO" id="GO:0016787">
    <property type="term" value="F:hydrolase activity"/>
    <property type="evidence" value="ECO:0007669"/>
    <property type="project" value="UniProtKB-KW"/>
</dbReference>
<keyword evidence="3" id="KW-1185">Reference proteome</keyword>
<dbReference type="SUPFAM" id="SSF53955">
    <property type="entry name" value="Lysozyme-like"/>
    <property type="match status" value="1"/>
</dbReference>
<dbReference type="InterPro" id="IPR023346">
    <property type="entry name" value="Lysozyme-like_dom_sf"/>
</dbReference>
<dbReference type="Proteomes" id="UP000663570">
    <property type="component" value="Chromosome"/>
</dbReference>
<gene>
    <name evidence="2" type="ORF">JY500_08415</name>
</gene>
<feature type="region of interest" description="Disordered" evidence="1">
    <location>
        <begin position="1"/>
        <end position="49"/>
    </location>
</feature>
<sequence length="213" mass="22252">MAGSRTPGPLGISGEAPDLNDGTLVRAPSPLPGPVGVAPAPGGASTKGSAVAQTRLNENTEYLRNANVKAFIGAIAAAEGGDYNLKFGGVKGKKNDKWQFTDYGTHPGVGSDGKTTAAGMYQINKSTWKEMGGKMGLTDFSPATQDLLAVEILRTIHVIDDIVAGDVNAALKAASRRWAALPQGPKLGGRYDQPYMPYDEFISAYKRLGGTAK</sequence>
<name>A0ABX7MCR4_9RHOO</name>
<reference evidence="2 3" key="1">
    <citation type="submission" date="2021-02" db="EMBL/GenBank/DDBJ databases">
        <title>Niveibacterium changnyeongensis HC41.</title>
        <authorList>
            <person name="Kang M."/>
        </authorList>
    </citation>
    <scope>NUCLEOTIDE SEQUENCE [LARGE SCALE GENOMIC DNA]</scope>
    <source>
        <strain evidence="2 3">HC41</strain>
    </source>
</reference>
<organism evidence="2 3">
    <name type="scientific">Niveibacterium microcysteis</name>
    <dbReference type="NCBI Taxonomy" id="2811415"/>
    <lineage>
        <taxon>Bacteria</taxon>
        <taxon>Pseudomonadati</taxon>
        <taxon>Pseudomonadota</taxon>
        <taxon>Betaproteobacteria</taxon>
        <taxon>Rhodocyclales</taxon>
        <taxon>Rhodocyclaceae</taxon>
        <taxon>Niveibacterium</taxon>
    </lineage>
</organism>